<dbReference type="InterPro" id="IPR025755">
    <property type="entry name" value="Ribos_uL4_C_dom"/>
</dbReference>
<evidence type="ECO:0000256" key="2">
    <source>
        <dbReference type="ARBA" id="ARBA00022980"/>
    </source>
</evidence>
<evidence type="ECO:0000256" key="4">
    <source>
        <dbReference type="ARBA" id="ARBA00064557"/>
    </source>
</evidence>
<keyword evidence="2" id="KW-0689">Ribosomal protein</keyword>
<dbReference type="AlphaFoldDB" id="A0A1G4M8R9"/>
<dbReference type="Gene3D" id="3.40.1370.10">
    <property type="match status" value="1"/>
</dbReference>
<dbReference type="OrthoDB" id="10259785at2759"/>
<evidence type="ECO:0000256" key="8">
    <source>
        <dbReference type="SAM" id="MobiDB-lite"/>
    </source>
</evidence>
<dbReference type="SUPFAM" id="SSF52166">
    <property type="entry name" value="Ribosomal protein L4"/>
    <property type="match status" value="1"/>
</dbReference>
<evidence type="ECO:0000256" key="5">
    <source>
        <dbReference type="ARBA" id="ARBA00077544"/>
    </source>
</evidence>
<feature type="domain" description="Large ribosomal subunit protein uL4 C-terminal" evidence="9">
    <location>
        <begin position="273"/>
        <end position="349"/>
    </location>
</feature>
<accession>A0A1G4M8R9</accession>
<evidence type="ECO:0000313" key="11">
    <source>
        <dbReference type="Proteomes" id="UP000190831"/>
    </source>
</evidence>
<dbReference type="InterPro" id="IPR013000">
    <property type="entry name" value="Ribosomal_uL4_euk/arc_CS"/>
</dbReference>
<organism evidence="10 11">
    <name type="scientific">Lachancea fermentati</name>
    <name type="common">Zygosaccharomyces fermentati</name>
    <dbReference type="NCBI Taxonomy" id="4955"/>
    <lineage>
        <taxon>Eukaryota</taxon>
        <taxon>Fungi</taxon>
        <taxon>Dikarya</taxon>
        <taxon>Ascomycota</taxon>
        <taxon>Saccharomycotina</taxon>
        <taxon>Saccharomycetes</taxon>
        <taxon>Saccharomycetales</taxon>
        <taxon>Saccharomycetaceae</taxon>
        <taxon>Lachancea</taxon>
    </lineage>
</organism>
<protein>
    <recommendedName>
        <fullName evidence="7">L2</fullName>
    </recommendedName>
    <alternativeName>
        <fullName evidence="5">RP2</fullName>
    </alternativeName>
    <alternativeName>
        <fullName evidence="6">YL2</fullName>
    </alternativeName>
</protein>
<keyword evidence="3" id="KW-0687">Ribonucleoprotein</keyword>
<evidence type="ECO:0000313" key="10">
    <source>
        <dbReference type="EMBL" id="SCW00204.1"/>
    </source>
</evidence>
<gene>
    <name evidence="10" type="ORF">LAFE_0B11738G</name>
</gene>
<comment type="similarity">
    <text evidence="1">Belongs to the universal ribosomal protein uL4 family.</text>
</comment>
<dbReference type="GO" id="GO:0005840">
    <property type="term" value="C:ribosome"/>
    <property type="evidence" value="ECO:0007669"/>
    <property type="project" value="UniProtKB-KW"/>
</dbReference>
<dbReference type="GO" id="GO:0006412">
    <property type="term" value="P:translation"/>
    <property type="evidence" value="ECO:0007669"/>
    <property type="project" value="InterPro"/>
</dbReference>
<dbReference type="InterPro" id="IPR045240">
    <property type="entry name" value="Ribosomal_uL4_euk/arch"/>
</dbReference>
<evidence type="ECO:0000256" key="7">
    <source>
        <dbReference type="ARBA" id="ARBA00080732"/>
    </source>
</evidence>
<dbReference type="Pfam" id="PF00573">
    <property type="entry name" value="Ribosomal_L4"/>
    <property type="match status" value="1"/>
</dbReference>
<dbReference type="OMA" id="ALYGTWR"/>
<evidence type="ECO:0000256" key="1">
    <source>
        <dbReference type="ARBA" id="ARBA00010528"/>
    </source>
</evidence>
<dbReference type="InterPro" id="IPR002136">
    <property type="entry name" value="Ribosomal_uL4"/>
</dbReference>
<reference evidence="11" key="1">
    <citation type="submission" date="2016-03" db="EMBL/GenBank/DDBJ databases">
        <authorList>
            <person name="Devillers H."/>
        </authorList>
    </citation>
    <scope>NUCLEOTIDE SEQUENCE [LARGE SCALE GENOMIC DNA]</scope>
</reference>
<evidence type="ECO:0000259" key="9">
    <source>
        <dbReference type="Pfam" id="PF14374"/>
    </source>
</evidence>
<dbReference type="GO" id="GO:1990904">
    <property type="term" value="C:ribonucleoprotein complex"/>
    <property type="evidence" value="ECO:0007669"/>
    <property type="project" value="UniProtKB-KW"/>
</dbReference>
<dbReference type="GO" id="GO:0003735">
    <property type="term" value="F:structural constituent of ribosome"/>
    <property type="evidence" value="ECO:0007669"/>
    <property type="project" value="InterPro"/>
</dbReference>
<dbReference type="STRING" id="4955.A0A1G4M8R9"/>
<dbReference type="PANTHER" id="PTHR19431">
    <property type="entry name" value="60S RIBOSOMAL PROTEIN L4"/>
    <property type="match status" value="1"/>
</dbReference>
<dbReference type="FunFam" id="3.40.1370.10:FF:000002">
    <property type="entry name" value="60S ribosomal protein L4"/>
    <property type="match status" value="1"/>
</dbReference>
<dbReference type="InterPro" id="IPR023574">
    <property type="entry name" value="Ribosomal_uL4_dom_sf"/>
</dbReference>
<sequence>MSRPQVSVQALNGEATSASVPLPAVFSAPIRPDIVHSVFTSVNKNKRQAYAVSDKAGHQTSAESWGTGRAVARIPRVGGGGTHRSGQAAFGNMCRGGRMFAPTKTWRKWNVKVNHNEKRYATASAIAASAVASLVLARGHRVEKIPEIPLVVSDDLESVQKTKDAVAALKAVGAHADLVKVLKSKKLRAGKGKYRNRRFTQRRGPLVVYSEDKGLVKAFRNLPGVETANVSSLSLLQLAPGAHLGRFVIWTQSAFAKLDQVWGSETTASAVKSGYTLPSNIISTSDVTRIINSSEIQSVVRPAGQATQKRTHVLKKNPLKNKQILLRLNPYAKVFAAEKLGSKKVEQKKSTPAKVFSETLKHD</sequence>
<name>A0A1G4M8R9_LACFM</name>
<feature type="region of interest" description="Disordered" evidence="8">
    <location>
        <begin position="344"/>
        <end position="363"/>
    </location>
</feature>
<dbReference type="Proteomes" id="UP000190831">
    <property type="component" value="Chromosome B"/>
</dbReference>
<evidence type="ECO:0000256" key="6">
    <source>
        <dbReference type="ARBA" id="ARBA00079326"/>
    </source>
</evidence>
<dbReference type="EMBL" id="LT598489">
    <property type="protein sequence ID" value="SCW00204.1"/>
    <property type="molecule type" value="Genomic_DNA"/>
</dbReference>
<keyword evidence="11" id="KW-1185">Reference proteome</keyword>
<evidence type="ECO:0000256" key="3">
    <source>
        <dbReference type="ARBA" id="ARBA00023274"/>
    </source>
</evidence>
<proteinExistence type="inferred from homology"/>
<dbReference type="PROSITE" id="PS00939">
    <property type="entry name" value="RIBOSOMAL_L1E"/>
    <property type="match status" value="1"/>
</dbReference>
<dbReference type="Pfam" id="PF14374">
    <property type="entry name" value="Ribos_L4_asso_C"/>
    <property type="match status" value="1"/>
</dbReference>
<comment type="subunit">
    <text evidence="4">Component of the large ribosomal subunit (LSU). Mature yeast ribosomes consist of a small (40S) and a large (60S) subunit. The 40S small subunit contains 1 molecule of ribosomal RNA (18S rRNA) and 33 different proteins (encoded by 57 genes). The large 60S subunit contains 3 rRNA molecules (25S, 5.8S and 5S rRNA) and 46 different proteins (encoded by 81 genes). uL4 is associated with the polypeptide exit tunnel. uL4 interacts with its chaperone ACL4 and the nuclear import receptor KAP104.</text>
</comment>